<comment type="caution">
    <text evidence="1">The sequence shown here is derived from an EMBL/GenBank/DDBJ whole genome shotgun (WGS) entry which is preliminary data.</text>
</comment>
<dbReference type="RefSeq" id="WP_110516561.1">
    <property type="nucleotide sequence ID" value="NZ_PDOF01000001.1"/>
</dbReference>
<dbReference type="EMBL" id="PDOF01000001">
    <property type="protein sequence ID" value="PYZ97459.1"/>
    <property type="molecule type" value="Genomic_DNA"/>
</dbReference>
<sequence length="84" mass="9575">MFNMFKGFEKKTGVKMDSVIKLANSVKNANFKDEATVRDLIQRVSKLANRKITKEKEDQLVQTILSGKTPKDLGAIKKMMDEKK</sequence>
<name>A0A2W0HKS7_9BACI</name>
<reference evidence="1 2" key="1">
    <citation type="submission" date="2017-10" db="EMBL/GenBank/DDBJ databases">
        <title>Bacillus sp. nov., a halophilic bacterium isolated from a Yangshapao Lake.</title>
        <authorList>
            <person name="Wang H."/>
        </authorList>
    </citation>
    <scope>NUCLEOTIDE SEQUENCE [LARGE SCALE GENOMIC DNA]</scope>
    <source>
        <strain evidence="1 2">YSP-3</strain>
    </source>
</reference>
<dbReference type="AlphaFoldDB" id="A0A2W0HKS7"/>
<dbReference type="InterPro" id="IPR025942">
    <property type="entry name" value="SpoVIF"/>
</dbReference>
<dbReference type="Pfam" id="PF14069">
    <property type="entry name" value="SpoVIF"/>
    <property type="match status" value="1"/>
</dbReference>
<evidence type="ECO:0000313" key="1">
    <source>
        <dbReference type="EMBL" id="PYZ97459.1"/>
    </source>
</evidence>
<dbReference type="Proteomes" id="UP000248066">
    <property type="component" value="Unassembled WGS sequence"/>
</dbReference>
<organism evidence="1 2">
    <name type="scientific">Alteribacter lacisalsi</name>
    <dbReference type="NCBI Taxonomy" id="2045244"/>
    <lineage>
        <taxon>Bacteria</taxon>
        <taxon>Bacillati</taxon>
        <taxon>Bacillota</taxon>
        <taxon>Bacilli</taxon>
        <taxon>Bacillales</taxon>
        <taxon>Bacillaceae</taxon>
        <taxon>Alteribacter</taxon>
    </lineage>
</organism>
<proteinExistence type="predicted"/>
<evidence type="ECO:0000313" key="2">
    <source>
        <dbReference type="Proteomes" id="UP000248066"/>
    </source>
</evidence>
<keyword evidence="2" id="KW-1185">Reference proteome</keyword>
<accession>A0A2W0HKS7</accession>
<gene>
    <name evidence="1" type="ORF">CR205_02350</name>
</gene>
<dbReference type="OrthoDB" id="2474248at2"/>
<protein>
    <submittedName>
        <fullName evidence="1">Stage VI sporulation protein F</fullName>
    </submittedName>
</protein>